<dbReference type="PANTHER" id="PTHR47385">
    <property type="entry name" value="CALPONIN"/>
    <property type="match status" value="1"/>
</dbReference>
<dbReference type="Pfam" id="PF00307">
    <property type="entry name" value="CH"/>
    <property type="match status" value="1"/>
</dbReference>
<dbReference type="Pfam" id="PF00402">
    <property type="entry name" value="Calponin"/>
    <property type="match status" value="1"/>
</dbReference>
<proteinExistence type="evidence at transcript level"/>
<dbReference type="PROSITE" id="PS01052">
    <property type="entry name" value="CALPONIN_1"/>
    <property type="match status" value="1"/>
</dbReference>
<dbReference type="Ensembl" id="ENSCMIT00000018315.1">
    <property type="protein sequence ID" value="ENSCMIP00000017975.1"/>
    <property type="gene ID" value="ENSCMIG00000008510.1"/>
</dbReference>
<evidence type="ECO:0000313" key="5">
    <source>
        <dbReference type="EMBL" id="AFO96683.1"/>
    </source>
</evidence>
<dbReference type="STRING" id="7868.ENSCMIP00000017975"/>
<protein>
    <recommendedName>
        <fullName evidence="2">Transgelin</fullName>
    </recommendedName>
</protein>
<dbReference type="PROSITE" id="PS50021">
    <property type="entry name" value="CH"/>
    <property type="match status" value="1"/>
</dbReference>
<dbReference type="GO" id="GO:0015629">
    <property type="term" value="C:actin cytoskeleton"/>
    <property type="evidence" value="ECO:0007669"/>
    <property type="project" value="TreeGrafter"/>
</dbReference>
<dbReference type="PRINTS" id="PR00890">
    <property type="entry name" value="TRANSGELIN"/>
</dbReference>
<dbReference type="RefSeq" id="XP_042199788.1">
    <property type="nucleotide sequence ID" value="XM_042343854.1"/>
</dbReference>
<evidence type="ECO:0000256" key="3">
    <source>
        <dbReference type="SAM" id="MobiDB-lite"/>
    </source>
</evidence>
<evidence type="ECO:0000256" key="2">
    <source>
        <dbReference type="RuleBase" id="RU361224"/>
    </source>
</evidence>
<dbReference type="Gene3D" id="1.10.418.10">
    <property type="entry name" value="Calponin-like domain"/>
    <property type="match status" value="1"/>
</dbReference>
<dbReference type="GO" id="GO:0051015">
    <property type="term" value="F:actin filament binding"/>
    <property type="evidence" value="ECO:0007669"/>
    <property type="project" value="TreeGrafter"/>
</dbReference>
<dbReference type="InterPro" id="IPR000557">
    <property type="entry name" value="Calponin_repeat"/>
</dbReference>
<dbReference type="PROSITE" id="PS51122">
    <property type="entry name" value="CALPONIN_2"/>
    <property type="match status" value="1"/>
</dbReference>
<dbReference type="InterPro" id="IPR036872">
    <property type="entry name" value="CH_dom_sf"/>
</dbReference>
<dbReference type="SMART" id="SM00033">
    <property type="entry name" value="CH"/>
    <property type="match status" value="1"/>
</dbReference>
<evidence type="ECO:0000313" key="6">
    <source>
        <dbReference type="Ensembl" id="ENSCMIP00000017975.1"/>
    </source>
</evidence>
<feature type="region of interest" description="Disordered" evidence="3">
    <location>
        <begin position="180"/>
        <end position="199"/>
    </location>
</feature>
<dbReference type="Proteomes" id="UP000314986">
    <property type="component" value="Unassembled WGS sequence"/>
</dbReference>
<reference evidence="7" key="1">
    <citation type="journal article" date="2006" name="Science">
        <title>Ancient noncoding elements conserved in the human genome.</title>
        <authorList>
            <person name="Venkatesh B."/>
            <person name="Kirkness E.F."/>
            <person name="Loh Y.H."/>
            <person name="Halpern A.L."/>
            <person name="Lee A.P."/>
            <person name="Johnson J."/>
            <person name="Dandona N."/>
            <person name="Viswanathan L.D."/>
            <person name="Tay A."/>
            <person name="Venter J.C."/>
            <person name="Strausberg R.L."/>
            <person name="Brenner S."/>
        </authorList>
    </citation>
    <scope>NUCLEOTIDE SEQUENCE [LARGE SCALE GENOMIC DNA]</scope>
</reference>
<evidence type="ECO:0000259" key="4">
    <source>
        <dbReference type="PROSITE" id="PS50021"/>
    </source>
</evidence>
<evidence type="ECO:0000313" key="7">
    <source>
        <dbReference type="Proteomes" id="UP000314986"/>
    </source>
</evidence>
<feature type="domain" description="Calponin-homology (CH)" evidence="4">
    <location>
        <begin position="24"/>
        <end position="136"/>
    </location>
</feature>
<dbReference type="GO" id="GO:0007015">
    <property type="term" value="P:actin filament organization"/>
    <property type="evidence" value="ECO:0007669"/>
    <property type="project" value="TreeGrafter"/>
</dbReference>
<keyword evidence="7" id="KW-1185">Reference proteome</keyword>
<dbReference type="PANTHER" id="PTHR47385:SF18">
    <property type="entry name" value="CALPONIN"/>
    <property type="match status" value="1"/>
</dbReference>
<accession>V9KFP8</accession>
<dbReference type="GeneID" id="103187692"/>
<comment type="similarity">
    <text evidence="1 2">Belongs to the calponin family.</text>
</comment>
<dbReference type="OMA" id="MILVEWI"/>
<gene>
    <name evidence="6" type="primary">LOC103187692</name>
</gene>
<dbReference type="AlphaFoldDB" id="V9KFP8"/>
<reference evidence="6" key="4">
    <citation type="submission" date="2025-05" db="UniProtKB">
        <authorList>
            <consortium name="Ensembl"/>
        </authorList>
    </citation>
    <scope>IDENTIFICATION</scope>
</reference>
<dbReference type="InterPro" id="IPR050606">
    <property type="entry name" value="Calponin-like"/>
</dbReference>
<organism evidence="5">
    <name type="scientific">Callorhinchus milii</name>
    <name type="common">Ghost shark</name>
    <dbReference type="NCBI Taxonomy" id="7868"/>
    <lineage>
        <taxon>Eukaryota</taxon>
        <taxon>Metazoa</taxon>
        <taxon>Chordata</taxon>
        <taxon>Craniata</taxon>
        <taxon>Vertebrata</taxon>
        <taxon>Chondrichthyes</taxon>
        <taxon>Holocephali</taxon>
        <taxon>Chimaeriformes</taxon>
        <taxon>Callorhinchidae</taxon>
        <taxon>Callorhinchus</taxon>
    </lineage>
</organism>
<dbReference type="EMBL" id="JW864166">
    <property type="protein sequence ID" value="AFO96683.1"/>
    <property type="molecule type" value="mRNA"/>
</dbReference>
<dbReference type="GeneTree" id="ENSGT00940000155162"/>
<feature type="compositionally biased region" description="Polar residues" evidence="3">
    <location>
        <begin position="180"/>
        <end position="189"/>
    </location>
</feature>
<reference evidence="5 7" key="3">
    <citation type="journal article" date="2014" name="Nature">
        <title>Elephant shark genome provides unique insights into gnathostome evolution.</title>
        <authorList>
            <consortium name="International Elephant Shark Genome Sequencing Consortium"/>
            <person name="Venkatesh B."/>
            <person name="Lee A.P."/>
            <person name="Ravi V."/>
            <person name="Maurya A.K."/>
            <person name="Lian M.M."/>
            <person name="Swann J.B."/>
            <person name="Ohta Y."/>
            <person name="Flajnik M.F."/>
            <person name="Sutoh Y."/>
            <person name="Kasahara M."/>
            <person name="Hoon S."/>
            <person name="Gangu V."/>
            <person name="Roy S.W."/>
            <person name="Irimia M."/>
            <person name="Korzh V."/>
            <person name="Kondrychyn I."/>
            <person name="Lim Z.W."/>
            <person name="Tay B.H."/>
            <person name="Tohari S."/>
            <person name="Kong K.W."/>
            <person name="Ho S."/>
            <person name="Lorente-Galdos B."/>
            <person name="Quilez J."/>
            <person name="Marques-Bonet T."/>
            <person name="Raney B.J."/>
            <person name="Ingham P.W."/>
            <person name="Tay A."/>
            <person name="Hillier L.W."/>
            <person name="Minx P."/>
            <person name="Boehm T."/>
            <person name="Wilson R.K."/>
            <person name="Brenner S."/>
            <person name="Warren W.C."/>
        </authorList>
    </citation>
    <scope>NUCLEOTIDE SEQUENCE</scope>
    <source>
        <tissue evidence="5">Muscle</tissue>
    </source>
</reference>
<evidence type="ECO:0000256" key="1">
    <source>
        <dbReference type="ARBA" id="ARBA00009631"/>
    </source>
</evidence>
<sequence>MANAGPSYGLSRDVRNRIEKKYEPELEEKLVEWIIAQLDNTVGRPEQGRYGFQAWLKDGTILGKLINSLYSDESKPIKKVENSQKAFKQMELVSQFLKAAETYGINKTDIFQTVDLWEGKDLAAVQRTILALGNLAVTKSDGHFHGDPSCFVKKAQENKREFTADQLSQGKNIIGLQMGSNQGASQSGMSYGKPRQIIG</sequence>
<dbReference type="InterPro" id="IPR001715">
    <property type="entry name" value="CH_dom"/>
</dbReference>
<name>V9KFP8_CALMI</name>
<dbReference type="InterPro" id="IPR003096">
    <property type="entry name" value="SM22_calponin"/>
</dbReference>
<dbReference type="OrthoDB" id="21595at2759"/>
<dbReference type="PRINTS" id="PR00888">
    <property type="entry name" value="SM22CALPONIN"/>
</dbReference>
<dbReference type="SUPFAM" id="SSF47576">
    <property type="entry name" value="Calponin-homology domain, CH-domain"/>
    <property type="match status" value="1"/>
</dbReference>
<reference evidence="7" key="2">
    <citation type="journal article" date="2007" name="PLoS Biol.">
        <title>Survey sequencing and comparative analysis of the elephant shark (Callorhinchus milii) genome.</title>
        <authorList>
            <person name="Venkatesh B."/>
            <person name="Kirkness E.F."/>
            <person name="Loh Y.H."/>
            <person name="Halpern A.L."/>
            <person name="Lee A.P."/>
            <person name="Johnson J."/>
            <person name="Dandona N."/>
            <person name="Viswanathan L.D."/>
            <person name="Tay A."/>
            <person name="Venter J.C."/>
            <person name="Strausberg R.L."/>
            <person name="Brenner S."/>
        </authorList>
    </citation>
    <scope>NUCLEOTIDE SEQUENCE [LARGE SCALE GENOMIC DNA]</scope>
</reference>